<accession>A0A9N9QVA5</accession>
<organism evidence="3 4">
    <name type="scientific">Diatraea saccharalis</name>
    <name type="common">sugarcane borer</name>
    <dbReference type="NCBI Taxonomy" id="40085"/>
    <lineage>
        <taxon>Eukaryota</taxon>
        <taxon>Metazoa</taxon>
        <taxon>Ecdysozoa</taxon>
        <taxon>Arthropoda</taxon>
        <taxon>Hexapoda</taxon>
        <taxon>Insecta</taxon>
        <taxon>Pterygota</taxon>
        <taxon>Neoptera</taxon>
        <taxon>Endopterygota</taxon>
        <taxon>Lepidoptera</taxon>
        <taxon>Glossata</taxon>
        <taxon>Ditrysia</taxon>
        <taxon>Pyraloidea</taxon>
        <taxon>Crambidae</taxon>
        <taxon>Crambinae</taxon>
        <taxon>Diatraea</taxon>
    </lineage>
</organism>
<dbReference type="Proteomes" id="UP001153714">
    <property type="component" value="Chromosome 11"/>
</dbReference>
<evidence type="ECO:0000259" key="2">
    <source>
        <dbReference type="Pfam" id="PF23725"/>
    </source>
</evidence>
<name>A0A9N9QVA5_9NEOP</name>
<evidence type="ECO:0000313" key="3">
    <source>
        <dbReference type="EMBL" id="CAG9783954.1"/>
    </source>
</evidence>
<keyword evidence="4" id="KW-1185">Reference proteome</keyword>
<evidence type="ECO:0000313" key="4">
    <source>
        <dbReference type="Proteomes" id="UP001153714"/>
    </source>
</evidence>
<dbReference type="InterPro" id="IPR056259">
    <property type="entry name" value="Dredd_N"/>
</dbReference>
<evidence type="ECO:0000259" key="1">
    <source>
        <dbReference type="Pfam" id="PF23724"/>
    </source>
</evidence>
<dbReference type="InterPro" id="IPR056260">
    <property type="entry name" value="Dredd_2nd"/>
</dbReference>
<protein>
    <submittedName>
        <fullName evidence="3">Uncharacterized protein</fullName>
    </submittedName>
</protein>
<sequence length="267" mass="31247">MQRNLELIMQVETVSLDTVMNVEKYLEPGEIISLMFLLNEPCEKTLEILIAYQRASKIEGNTSNILLNWAIETSKKESWKWLFVDALLTCQLNSVIKKMGIDIRGLKKHILLNQQDYIDPIKKHIYKICENINNNLYIKIKRILYENNDFLLDDHESCEIVFLKLMCKKIFTISSEDLKLEVNVNKLVNVLDQIQELRELSIEMKYLATVNINPSKALCDTPKTSCKQKESTEKNEDTKLHIDDFDETFTLLNQIWIEDINLKLKCD</sequence>
<dbReference type="Pfam" id="PF23725">
    <property type="entry name" value="Dredd_N"/>
    <property type="match status" value="1"/>
</dbReference>
<dbReference type="Pfam" id="PF23724">
    <property type="entry name" value="Dredd_2nd"/>
    <property type="match status" value="1"/>
</dbReference>
<dbReference type="OrthoDB" id="6044770at2759"/>
<dbReference type="EMBL" id="OU893342">
    <property type="protein sequence ID" value="CAG9783954.1"/>
    <property type="molecule type" value="Genomic_DNA"/>
</dbReference>
<feature type="domain" description="Caspase-8 second" evidence="1">
    <location>
        <begin position="117"/>
        <end position="200"/>
    </location>
</feature>
<proteinExistence type="predicted"/>
<reference evidence="3" key="1">
    <citation type="submission" date="2021-12" db="EMBL/GenBank/DDBJ databases">
        <authorList>
            <person name="King R."/>
        </authorList>
    </citation>
    <scope>NUCLEOTIDE SEQUENCE</scope>
</reference>
<dbReference type="AlphaFoldDB" id="A0A9N9QVA5"/>
<gene>
    <name evidence="3" type="ORF">DIATSA_LOCUS2081</name>
</gene>
<feature type="domain" description="Caspase-8 N-terminal" evidence="2">
    <location>
        <begin position="13"/>
        <end position="111"/>
    </location>
</feature>
<reference evidence="3" key="2">
    <citation type="submission" date="2022-10" db="EMBL/GenBank/DDBJ databases">
        <authorList>
            <consortium name="ENA_rothamsted_submissions"/>
            <consortium name="culmorum"/>
            <person name="King R."/>
        </authorList>
    </citation>
    <scope>NUCLEOTIDE SEQUENCE</scope>
</reference>